<name>R7TCM7_CAPTE</name>
<dbReference type="EC" id="2.3.2.27" evidence="10"/>
<evidence type="ECO:0000259" key="11">
    <source>
        <dbReference type="PROSITE" id="PS51157"/>
    </source>
</evidence>
<dbReference type="InterPro" id="IPR042065">
    <property type="entry name" value="E3_ELL-like"/>
</dbReference>
<keyword evidence="4 10" id="KW-0479">Metal-binding</keyword>
<dbReference type="InterPro" id="IPR055194">
    <property type="entry name" value="UBR1-like_WH"/>
</dbReference>
<dbReference type="EMBL" id="KB311660">
    <property type="protein sequence ID" value="ELT88826.1"/>
    <property type="molecule type" value="Genomic_DNA"/>
</dbReference>
<dbReference type="PROSITE" id="PS51157">
    <property type="entry name" value="ZF_UBR"/>
    <property type="match status" value="1"/>
</dbReference>
<reference evidence="12 14" key="2">
    <citation type="journal article" date="2013" name="Nature">
        <title>Insights into bilaterian evolution from three spiralian genomes.</title>
        <authorList>
            <person name="Simakov O."/>
            <person name="Marletaz F."/>
            <person name="Cho S.J."/>
            <person name="Edsinger-Gonzales E."/>
            <person name="Havlak P."/>
            <person name="Hellsten U."/>
            <person name="Kuo D.H."/>
            <person name="Larsson T."/>
            <person name="Lv J."/>
            <person name="Arendt D."/>
            <person name="Savage R."/>
            <person name="Osoegawa K."/>
            <person name="de Jong P."/>
            <person name="Grimwood J."/>
            <person name="Chapman J.A."/>
            <person name="Shapiro H."/>
            <person name="Aerts A."/>
            <person name="Otillar R.P."/>
            <person name="Terry A.Y."/>
            <person name="Boore J.L."/>
            <person name="Grigoriev I.V."/>
            <person name="Lindberg D.R."/>
            <person name="Seaver E.C."/>
            <person name="Weisblat D.A."/>
            <person name="Putnam N.H."/>
            <person name="Rokhsar D.S."/>
        </authorList>
    </citation>
    <scope>NUCLEOTIDE SEQUENCE</scope>
    <source>
        <strain evidence="12 14">I ESC-2004</strain>
    </source>
</reference>
<evidence type="ECO:0000256" key="4">
    <source>
        <dbReference type="ARBA" id="ARBA00022723"/>
    </source>
</evidence>
<dbReference type="SMART" id="SM00396">
    <property type="entry name" value="ZnF_UBR1"/>
    <property type="match status" value="1"/>
</dbReference>
<evidence type="ECO:0000256" key="6">
    <source>
        <dbReference type="ARBA" id="ARBA00022786"/>
    </source>
</evidence>
<keyword evidence="5 10" id="KW-0863">Zinc-finger</keyword>
<feature type="zinc finger region" description="UBR-type" evidence="9">
    <location>
        <begin position="30"/>
        <end position="101"/>
    </location>
</feature>
<dbReference type="PANTHER" id="PTHR21497:SF24">
    <property type="entry name" value="E3 UBIQUITIN-PROTEIN LIGASE UBR1"/>
    <property type="match status" value="1"/>
</dbReference>
<comment type="catalytic activity">
    <reaction evidence="1 10">
        <text>S-ubiquitinyl-[E2 ubiquitin-conjugating enzyme]-L-cysteine + [acceptor protein]-L-lysine = [E2 ubiquitin-conjugating enzyme]-L-cysteine + N(6)-ubiquitinyl-[acceptor protein]-L-lysine.</text>
        <dbReference type="EC" id="2.3.2.27"/>
    </reaction>
</comment>
<evidence type="ECO:0000313" key="12">
    <source>
        <dbReference type="EMBL" id="ELT88826.1"/>
    </source>
</evidence>
<dbReference type="InterPro" id="IPR039164">
    <property type="entry name" value="UBR1-like"/>
</dbReference>
<reference evidence="14" key="1">
    <citation type="submission" date="2012-12" db="EMBL/GenBank/DDBJ databases">
        <authorList>
            <person name="Hellsten U."/>
            <person name="Grimwood J."/>
            <person name="Chapman J.A."/>
            <person name="Shapiro H."/>
            <person name="Aerts A."/>
            <person name="Otillar R.P."/>
            <person name="Terry A.Y."/>
            <person name="Boore J.L."/>
            <person name="Simakov O."/>
            <person name="Marletaz F."/>
            <person name="Cho S.-J."/>
            <person name="Edsinger-Gonzales E."/>
            <person name="Havlak P."/>
            <person name="Kuo D.-H."/>
            <person name="Larsson T."/>
            <person name="Lv J."/>
            <person name="Arendt D."/>
            <person name="Savage R."/>
            <person name="Osoegawa K."/>
            <person name="de Jong P."/>
            <person name="Lindberg D.R."/>
            <person name="Seaver E.C."/>
            <person name="Weisblat D.A."/>
            <person name="Putnam N.H."/>
            <person name="Grigoriev I.V."/>
            <person name="Rokhsar D.S."/>
        </authorList>
    </citation>
    <scope>NUCLEOTIDE SEQUENCE</scope>
    <source>
        <strain evidence="14">I ESC-2004</strain>
    </source>
</reference>
<dbReference type="GO" id="GO:0061630">
    <property type="term" value="F:ubiquitin protein ligase activity"/>
    <property type="evidence" value="ECO:0007669"/>
    <property type="project" value="UniProtKB-UniRule"/>
</dbReference>
<evidence type="ECO:0000313" key="14">
    <source>
        <dbReference type="Proteomes" id="UP000014760"/>
    </source>
</evidence>
<dbReference type="Gene3D" id="1.10.10.2670">
    <property type="entry name" value="E3 ubiquitin-protein ligase"/>
    <property type="match status" value="1"/>
</dbReference>
<sequence length="930" mass="106906">MLFRPLETFICNGDPDTSFRQLKERDNPPQLCGKVFKMGELTYSCRDCGTDPTCVLCMDCFQHSAHKKHRYKMAASGGGGYCDCGDREAWKAEPFCDVHKRGLNRQQQSPVDNLPPDLKERAEKIFMITVQCAVTLLTWKEYDSPPKHLRQEHLSDSYITVLFNDEVHTYEQVISTLQRAVGCTQKEAIELATITDREGRAMVKRGSFDECEKARVIIEKQTTRQNSRPLVTHVMHTSVVAQQTFAMRILSWLNGIIKHSDGLRQLFCQLLLAPGPDNSISFVEKILLADTQLWKGYEIHYNLFQLLFNYSVLMDPDSKRQFSVIFTQLYQRIASDFVSDDHSRKESVSSVSVQIFTVSTLARMLIAEHNLLQVTMDAFLVICQTKINKHGKFAFERQDRNAQQFKRACYMLCDFKYALAAKPSQEEWSDQLRMNFMNGFRAFVQVLRAMEGMDAVTRQTSQHIEFEPEWEQGFNLHLRLADCIALVIEWCSSDPSVLVESFNVLIEVIHAIHGKEEPRSFAAHHYTQSVVKYDVASQPVYIHLPITRLFAGLLPFLSKLNLNLQELLQKSNAKLNVLIEPSLRAQVLAAQVHAQMWRRNGYSLLNQIYFYHNVRCRTEMFDKDITLLQSAAANMDPNEFMLQVILRFGLMKWAKADSEQSSNSEESRRQLTILAEKFLNLLIIIIGERFVPGVGRVNAEDMLKREVIHQLCIKPMAHSELTKALPEDPDRDTGIEEVVKQVATFKKPTGTSGKGMYELKEECFERYNPFFYHYTRAERSKSEETQRNRKKLKGLNIALPPPCPPDFCDAFRGILRLLNCSLMHFVIALVLKRAQAKYLRCWSETQFEKILHLISLALYEEKKTQDRLEEGAQNFTEIDADRTRSGETSIYSLLKALVGHPNITPGAQNGLLTWVIEQYDAVREFYKAAV</sequence>
<dbReference type="InterPro" id="IPR003769">
    <property type="entry name" value="ClpS_core"/>
</dbReference>
<evidence type="ECO:0000256" key="5">
    <source>
        <dbReference type="ARBA" id="ARBA00022771"/>
    </source>
</evidence>
<dbReference type="Gene3D" id="2.10.110.30">
    <property type="match status" value="1"/>
</dbReference>
<evidence type="ECO:0000256" key="2">
    <source>
        <dbReference type="ARBA" id="ARBA00004906"/>
    </source>
</evidence>
<dbReference type="FunFam" id="2.10.110.30:FF:000001">
    <property type="entry name" value="E3 ubiquitin-protein ligase UBR2 isoform 1"/>
    <property type="match status" value="1"/>
</dbReference>
<evidence type="ECO:0000256" key="8">
    <source>
        <dbReference type="ARBA" id="ARBA00046341"/>
    </source>
</evidence>
<dbReference type="InterPro" id="IPR003126">
    <property type="entry name" value="Znf_UBR"/>
</dbReference>
<dbReference type="Pfam" id="PF02207">
    <property type="entry name" value="zf-UBR"/>
    <property type="match status" value="1"/>
</dbReference>
<dbReference type="GO" id="GO:0000151">
    <property type="term" value="C:ubiquitin ligase complex"/>
    <property type="evidence" value="ECO:0007669"/>
    <property type="project" value="TreeGrafter"/>
</dbReference>
<dbReference type="Gene3D" id="3.30.1390.10">
    <property type="match status" value="1"/>
</dbReference>
<organism evidence="12">
    <name type="scientific">Capitella teleta</name>
    <name type="common">Polychaete worm</name>
    <dbReference type="NCBI Taxonomy" id="283909"/>
    <lineage>
        <taxon>Eukaryota</taxon>
        <taxon>Metazoa</taxon>
        <taxon>Spiralia</taxon>
        <taxon>Lophotrochozoa</taxon>
        <taxon>Annelida</taxon>
        <taxon>Polychaeta</taxon>
        <taxon>Sedentaria</taxon>
        <taxon>Scolecida</taxon>
        <taxon>Capitellidae</taxon>
        <taxon>Capitella</taxon>
    </lineage>
</organism>
<dbReference type="STRING" id="283909.R7TCM7"/>
<dbReference type="HOGENOM" id="CLU_010285_0_0_1"/>
<keyword evidence="7 10" id="KW-0862">Zinc</keyword>
<dbReference type="Pfam" id="PF22960">
    <property type="entry name" value="WHD_UBR1"/>
    <property type="match status" value="1"/>
</dbReference>
<dbReference type="InterPro" id="IPR014719">
    <property type="entry name" value="Ribosomal_bL12_C/ClpS-like"/>
</dbReference>
<evidence type="ECO:0000256" key="9">
    <source>
        <dbReference type="PROSITE-ProRule" id="PRU00508"/>
    </source>
</evidence>
<dbReference type="AlphaFoldDB" id="R7TCM7"/>
<evidence type="ECO:0000256" key="1">
    <source>
        <dbReference type="ARBA" id="ARBA00000900"/>
    </source>
</evidence>
<evidence type="ECO:0000256" key="10">
    <source>
        <dbReference type="RuleBase" id="RU366018"/>
    </source>
</evidence>
<evidence type="ECO:0000256" key="7">
    <source>
        <dbReference type="ARBA" id="ARBA00022833"/>
    </source>
</evidence>
<reference evidence="13" key="3">
    <citation type="submission" date="2015-06" db="UniProtKB">
        <authorList>
            <consortium name="EnsemblMetazoa"/>
        </authorList>
    </citation>
    <scope>IDENTIFICATION</scope>
</reference>
<dbReference type="Pfam" id="PF02617">
    <property type="entry name" value="ClpS"/>
    <property type="match status" value="1"/>
</dbReference>
<dbReference type="PANTHER" id="PTHR21497">
    <property type="entry name" value="UBIQUITIN LIGASE E3 ALPHA-RELATED"/>
    <property type="match status" value="1"/>
</dbReference>
<keyword evidence="3 10" id="KW-0808">Transferase</keyword>
<feature type="non-terminal residue" evidence="12">
    <location>
        <position position="930"/>
    </location>
</feature>
<dbReference type="FunFam" id="3.30.1390.10:FF:000003">
    <property type="entry name" value="E3 ubiquitin-protein ligase UBR2 isoform X1"/>
    <property type="match status" value="1"/>
</dbReference>
<dbReference type="OMA" id="YNDEFHT"/>
<comment type="pathway">
    <text evidence="2 10">Protein modification; protein ubiquitination.</text>
</comment>
<keyword evidence="6 10" id="KW-0833">Ubl conjugation pathway</keyword>
<keyword evidence="14" id="KW-1185">Reference proteome</keyword>
<dbReference type="GO" id="GO:0008270">
    <property type="term" value="F:zinc ion binding"/>
    <property type="evidence" value="ECO:0007669"/>
    <property type="project" value="UniProtKB-UniRule"/>
</dbReference>
<dbReference type="EMBL" id="AMQN01015156">
    <property type="status" value="NOT_ANNOTATED_CDS"/>
    <property type="molecule type" value="Genomic_DNA"/>
</dbReference>
<dbReference type="GO" id="GO:0071596">
    <property type="term" value="P:ubiquitin-dependent protein catabolic process via the N-end rule pathway"/>
    <property type="evidence" value="ECO:0007669"/>
    <property type="project" value="UniProtKB-UniRule"/>
</dbReference>
<dbReference type="SUPFAM" id="SSF46785">
    <property type="entry name" value="Winged helix' DNA-binding domain"/>
    <property type="match status" value="1"/>
</dbReference>
<dbReference type="FunCoup" id="R7TCM7">
    <property type="interactions" value="1231"/>
</dbReference>
<gene>
    <name evidence="12" type="ORF">CAPTEDRAFT_153753</name>
</gene>
<evidence type="ECO:0000313" key="13">
    <source>
        <dbReference type="EnsemblMetazoa" id="CapteP153753"/>
    </source>
</evidence>
<proteinExistence type="inferred from homology"/>
<feature type="domain" description="UBR-type" evidence="11">
    <location>
        <begin position="30"/>
        <end position="101"/>
    </location>
</feature>
<evidence type="ECO:0000256" key="3">
    <source>
        <dbReference type="ARBA" id="ARBA00022679"/>
    </source>
</evidence>
<dbReference type="Proteomes" id="UP000014760">
    <property type="component" value="Unassembled WGS sequence"/>
</dbReference>
<comment type="function">
    <text evidence="10">Ubiquitin ligase protein which is a component of the N-end rule pathway. Recognizes and binds to proteins bearing specific N-terminal residues that are destabilizing according to the N-end rule, leading to their ubiquitination and subsequent degradation.</text>
</comment>
<accession>R7TCM7</accession>
<dbReference type="SUPFAM" id="SSF54736">
    <property type="entry name" value="ClpS-like"/>
    <property type="match status" value="1"/>
</dbReference>
<dbReference type="UniPathway" id="UPA00143"/>
<dbReference type="InterPro" id="IPR036390">
    <property type="entry name" value="WH_DNA-bd_sf"/>
</dbReference>
<protein>
    <recommendedName>
        <fullName evidence="10">E3 ubiquitin-protein ligase</fullName>
        <ecNumber evidence="10">2.3.2.27</ecNumber>
    </recommendedName>
</protein>
<comment type="similarity">
    <text evidence="8 10">Belongs to the E3 ubiquitin-protein ligase UBR1-like family.</text>
</comment>
<dbReference type="EnsemblMetazoa" id="CapteT153753">
    <property type="protein sequence ID" value="CapteP153753"/>
    <property type="gene ID" value="CapteG153753"/>
</dbReference>
<dbReference type="GO" id="GO:0005737">
    <property type="term" value="C:cytoplasm"/>
    <property type="evidence" value="ECO:0007669"/>
    <property type="project" value="TreeGrafter"/>
</dbReference>
<dbReference type="OrthoDB" id="26387at2759"/>
<dbReference type="GO" id="GO:0016567">
    <property type="term" value="P:protein ubiquitination"/>
    <property type="evidence" value="ECO:0007669"/>
    <property type="project" value="UniProtKB-UniRule"/>
</dbReference>